<dbReference type="EMBL" id="BEZZ01028929">
    <property type="protein sequence ID" value="GCC39474.1"/>
    <property type="molecule type" value="Genomic_DNA"/>
</dbReference>
<evidence type="ECO:0000313" key="12">
    <source>
        <dbReference type="EMBL" id="GCC39474.1"/>
    </source>
</evidence>
<dbReference type="Pfam" id="PF00229">
    <property type="entry name" value="TNF"/>
    <property type="match status" value="1"/>
</dbReference>
<dbReference type="InterPro" id="IPR006053">
    <property type="entry name" value="TNF"/>
</dbReference>
<dbReference type="OrthoDB" id="9940698at2759"/>
<organism evidence="12 13">
    <name type="scientific">Chiloscyllium punctatum</name>
    <name type="common">Brownbanded bambooshark</name>
    <name type="synonym">Hemiscyllium punctatum</name>
    <dbReference type="NCBI Taxonomy" id="137246"/>
    <lineage>
        <taxon>Eukaryota</taxon>
        <taxon>Metazoa</taxon>
        <taxon>Chordata</taxon>
        <taxon>Craniata</taxon>
        <taxon>Vertebrata</taxon>
        <taxon>Chondrichthyes</taxon>
        <taxon>Elasmobranchii</taxon>
        <taxon>Galeomorphii</taxon>
        <taxon>Galeoidea</taxon>
        <taxon>Orectolobiformes</taxon>
        <taxon>Hemiscylliidae</taxon>
        <taxon>Chiloscyllium</taxon>
    </lineage>
</organism>
<dbReference type="SMART" id="SM00207">
    <property type="entry name" value="TNF"/>
    <property type="match status" value="1"/>
</dbReference>
<dbReference type="PANTHER" id="PTHR11471">
    <property type="entry name" value="TUMOR NECROSIS FACTOR FAMILY MEMBER"/>
    <property type="match status" value="1"/>
</dbReference>
<dbReference type="GO" id="GO:0016020">
    <property type="term" value="C:membrane"/>
    <property type="evidence" value="ECO:0007669"/>
    <property type="project" value="UniProtKB-SubCell"/>
</dbReference>
<evidence type="ECO:0000256" key="9">
    <source>
        <dbReference type="ARBA" id="ARBA00023157"/>
    </source>
</evidence>
<dbReference type="GO" id="GO:0005164">
    <property type="term" value="F:tumor necrosis factor receptor binding"/>
    <property type="evidence" value="ECO:0007669"/>
    <property type="project" value="InterPro"/>
</dbReference>
<evidence type="ECO:0000256" key="6">
    <source>
        <dbReference type="ARBA" id="ARBA00022968"/>
    </source>
</evidence>
<dbReference type="Proteomes" id="UP000287033">
    <property type="component" value="Unassembled WGS sequence"/>
</dbReference>
<comment type="subcellular location">
    <subcellularLocation>
        <location evidence="1">Membrane</location>
        <topology evidence="1">Single-pass type II membrane protein</topology>
    </subcellularLocation>
</comment>
<evidence type="ECO:0000256" key="7">
    <source>
        <dbReference type="ARBA" id="ARBA00022989"/>
    </source>
</evidence>
<dbReference type="GO" id="GO:0005615">
    <property type="term" value="C:extracellular space"/>
    <property type="evidence" value="ECO:0007669"/>
    <property type="project" value="UniProtKB-KW"/>
</dbReference>
<comment type="caution">
    <text evidence="12">The sequence shown here is derived from an EMBL/GenBank/DDBJ whole genome shotgun (WGS) entry which is preliminary data.</text>
</comment>
<comment type="similarity">
    <text evidence="2">Belongs to the tumor necrosis factor family.</text>
</comment>
<keyword evidence="8" id="KW-0472">Membrane</keyword>
<gene>
    <name evidence="12" type="ORF">chiPu_0023899</name>
</gene>
<dbReference type="InterPro" id="IPR006052">
    <property type="entry name" value="TNF_dom"/>
</dbReference>
<dbReference type="Gene3D" id="2.60.120.40">
    <property type="match status" value="1"/>
</dbReference>
<dbReference type="STRING" id="137246.A0A401TA22"/>
<evidence type="ECO:0000256" key="4">
    <source>
        <dbReference type="ARBA" id="ARBA00022514"/>
    </source>
</evidence>
<keyword evidence="6" id="KW-0735">Signal-anchor</keyword>
<dbReference type="AlphaFoldDB" id="A0A401TA22"/>
<sequence length="212" mass="23946">AQAQYFYLIEAWNVHLTEDPDIWICLVIGAEKGRSREVKWQQFARCFPICHFLLFHPNVLLLLPSASQRQRRKKEVTWKNVGVLSKGIEFKGNSLVIKSPGQYFVYSQVVFYGSECQGRTVYLSHELARLSASYRTKTPLVKAMKTVCHNLTHGVPTAHGPATAGGPWYETIYQGAIFELAEGDQIFSRVSTDAARYVNTEGGMTYFGLFAL</sequence>
<accession>A0A401TA22</accession>
<evidence type="ECO:0000256" key="2">
    <source>
        <dbReference type="ARBA" id="ARBA00008670"/>
    </source>
</evidence>
<dbReference type="CDD" id="cd00184">
    <property type="entry name" value="TNF"/>
    <property type="match status" value="1"/>
</dbReference>
<dbReference type="GO" id="GO:0006955">
    <property type="term" value="P:immune response"/>
    <property type="evidence" value="ECO:0007669"/>
    <property type="project" value="InterPro"/>
</dbReference>
<keyword evidence="13" id="KW-1185">Reference proteome</keyword>
<dbReference type="PRINTS" id="PR01234">
    <property type="entry name" value="TNECROSISFCT"/>
</dbReference>
<dbReference type="InterPro" id="IPR008983">
    <property type="entry name" value="Tumour_necrosis_fac-like_dom"/>
</dbReference>
<evidence type="ECO:0000256" key="1">
    <source>
        <dbReference type="ARBA" id="ARBA00004606"/>
    </source>
</evidence>
<evidence type="ECO:0000313" key="13">
    <source>
        <dbReference type="Proteomes" id="UP000287033"/>
    </source>
</evidence>
<evidence type="ECO:0000256" key="10">
    <source>
        <dbReference type="ARBA" id="ARBA00029751"/>
    </source>
</evidence>
<dbReference type="GO" id="GO:0005125">
    <property type="term" value="F:cytokine activity"/>
    <property type="evidence" value="ECO:0007669"/>
    <property type="project" value="UniProtKB-KW"/>
</dbReference>
<evidence type="ECO:0000256" key="3">
    <source>
        <dbReference type="ARBA" id="ARBA00013893"/>
    </source>
</evidence>
<evidence type="ECO:0000256" key="5">
    <source>
        <dbReference type="ARBA" id="ARBA00022692"/>
    </source>
</evidence>
<proteinExistence type="inferred from homology"/>
<keyword evidence="9" id="KW-1015">Disulfide bond</keyword>
<dbReference type="PANTHER" id="PTHR11471:SF23">
    <property type="entry name" value="TUMOR NECROSIS FACTOR"/>
    <property type="match status" value="1"/>
</dbReference>
<dbReference type="SUPFAM" id="SSF49842">
    <property type="entry name" value="TNF-like"/>
    <property type="match status" value="1"/>
</dbReference>
<evidence type="ECO:0000259" key="11">
    <source>
        <dbReference type="PROSITE" id="PS50049"/>
    </source>
</evidence>
<name>A0A401TA22_CHIPU</name>
<keyword evidence="5" id="KW-0812">Transmembrane</keyword>
<reference evidence="12 13" key="1">
    <citation type="journal article" date="2018" name="Nat. Ecol. Evol.">
        <title>Shark genomes provide insights into elasmobranch evolution and the origin of vertebrates.</title>
        <authorList>
            <person name="Hara Y"/>
            <person name="Yamaguchi K"/>
            <person name="Onimaru K"/>
            <person name="Kadota M"/>
            <person name="Koyanagi M"/>
            <person name="Keeley SD"/>
            <person name="Tatsumi K"/>
            <person name="Tanaka K"/>
            <person name="Motone F"/>
            <person name="Kageyama Y"/>
            <person name="Nozu R"/>
            <person name="Adachi N"/>
            <person name="Nishimura O"/>
            <person name="Nakagawa R"/>
            <person name="Tanegashima C"/>
            <person name="Kiyatake I"/>
            <person name="Matsumoto R"/>
            <person name="Murakumo K"/>
            <person name="Nishida K"/>
            <person name="Terakita A"/>
            <person name="Kuratani S"/>
            <person name="Sato K"/>
            <person name="Hyodo S Kuraku.S."/>
        </authorList>
    </citation>
    <scope>NUCLEOTIDE SEQUENCE [LARGE SCALE GENOMIC DNA]</scope>
</reference>
<dbReference type="PROSITE" id="PS50049">
    <property type="entry name" value="THD_2"/>
    <property type="match status" value="1"/>
</dbReference>
<keyword evidence="4" id="KW-0202">Cytokine</keyword>
<feature type="domain" description="THD" evidence="11">
    <location>
        <begin position="57"/>
        <end position="212"/>
    </location>
</feature>
<keyword evidence="7" id="KW-1133">Transmembrane helix</keyword>
<feature type="non-terminal residue" evidence="12">
    <location>
        <position position="1"/>
    </location>
</feature>
<evidence type="ECO:0000256" key="8">
    <source>
        <dbReference type="ARBA" id="ARBA00023136"/>
    </source>
</evidence>
<protein>
    <recommendedName>
        <fullName evidence="3">Tumor necrosis factor</fullName>
    </recommendedName>
    <alternativeName>
        <fullName evidence="10">TNF-alpha</fullName>
    </alternativeName>
</protein>